<evidence type="ECO:0000259" key="2">
    <source>
        <dbReference type="PROSITE" id="PS51272"/>
    </source>
</evidence>
<dbReference type="InterPro" id="IPR001119">
    <property type="entry name" value="SLH_dom"/>
</dbReference>
<feature type="domain" description="SLH" evidence="2">
    <location>
        <begin position="23"/>
        <end position="76"/>
    </location>
</feature>
<dbReference type="AlphaFoldDB" id="A0A927CV35"/>
<gene>
    <name evidence="3" type="ORF">IEO70_06520</name>
</gene>
<name>A0A927CV35_9BACI</name>
<keyword evidence="4" id="KW-1185">Reference proteome</keyword>
<keyword evidence="1" id="KW-0732">Signal</keyword>
<organism evidence="3 4">
    <name type="scientific">Peribacillus faecalis</name>
    <dbReference type="NCBI Taxonomy" id="2772559"/>
    <lineage>
        <taxon>Bacteria</taxon>
        <taxon>Bacillati</taxon>
        <taxon>Bacillota</taxon>
        <taxon>Bacilli</taxon>
        <taxon>Bacillales</taxon>
        <taxon>Bacillaceae</taxon>
        <taxon>Peribacillus</taxon>
    </lineage>
</organism>
<dbReference type="EMBL" id="JACXSI010000012">
    <property type="protein sequence ID" value="MBD3108016.1"/>
    <property type="molecule type" value="Genomic_DNA"/>
</dbReference>
<sequence>MKNLLVQQASAIINRILNHKPKKLEYFQDVNGKHTFAKDIAAIKELGVINCFPDETFRPNEKLTRAQMAVIVKNEI</sequence>
<evidence type="ECO:0000313" key="3">
    <source>
        <dbReference type="EMBL" id="MBD3108016.1"/>
    </source>
</evidence>
<evidence type="ECO:0000313" key="4">
    <source>
        <dbReference type="Proteomes" id="UP000602076"/>
    </source>
</evidence>
<proteinExistence type="predicted"/>
<comment type="caution">
    <text evidence="3">The sequence shown here is derived from an EMBL/GenBank/DDBJ whole genome shotgun (WGS) entry which is preliminary data.</text>
</comment>
<reference evidence="3" key="1">
    <citation type="submission" date="2020-09" db="EMBL/GenBank/DDBJ databases">
        <title>Bacillus faecalis sp. nov., a moderately halophilic bacterium isolated from cow faeces.</title>
        <authorList>
            <person name="Jiang L."/>
            <person name="Lee J."/>
        </authorList>
    </citation>
    <scope>NUCLEOTIDE SEQUENCE</scope>
    <source>
        <strain evidence="3">AGMB 02131</strain>
    </source>
</reference>
<dbReference type="Proteomes" id="UP000602076">
    <property type="component" value="Unassembled WGS sequence"/>
</dbReference>
<protein>
    <submittedName>
        <fullName evidence="3">S-layer homology domain-containing protein</fullName>
    </submittedName>
</protein>
<dbReference type="Pfam" id="PF00395">
    <property type="entry name" value="SLH"/>
    <property type="match status" value="1"/>
</dbReference>
<evidence type="ECO:0000256" key="1">
    <source>
        <dbReference type="ARBA" id="ARBA00022729"/>
    </source>
</evidence>
<dbReference type="PROSITE" id="PS51272">
    <property type="entry name" value="SLH"/>
    <property type="match status" value="1"/>
</dbReference>
<accession>A0A927CV35</accession>